<dbReference type="GO" id="GO:0016874">
    <property type="term" value="F:ligase activity"/>
    <property type="evidence" value="ECO:0007669"/>
    <property type="project" value="UniProtKB-KW"/>
</dbReference>
<evidence type="ECO:0000313" key="7">
    <source>
        <dbReference type="EMBL" id="CAA2990396.1"/>
    </source>
</evidence>
<proteinExistence type="predicted"/>
<dbReference type="CDD" id="cd16495">
    <property type="entry name" value="RING_CH-C4HC3_MARCH"/>
    <property type="match status" value="1"/>
</dbReference>
<dbReference type="InterPro" id="IPR013083">
    <property type="entry name" value="Znf_RING/FYVE/PHD"/>
</dbReference>
<feature type="transmembrane region" description="Helical" evidence="5">
    <location>
        <begin position="348"/>
        <end position="368"/>
    </location>
</feature>
<evidence type="ECO:0000256" key="4">
    <source>
        <dbReference type="SAM" id="MobiDB-lite"/>
    </source>
</evidence>
<keyword evidence="2" id="KW-0863">Zinc-finger</keyword>
<evidence type="ECO:0000256" key="2">
    <source>
        <dbReference type="ARBA" id="ARBA00022771"/>
    </source>
</evidence>
<comment type="caution">
    <text evidence="7">The sequence shown here is derived from an EMBL/GenBank/DDBJ whole genome shotgun (WGS) entry which is preliminary data.</text>
</comment>
<protein>
    <submittedName>
        <fullName evidence="7">Ubiquitin-- ligase</fullName>
    </submittedName>
</protein>
<keyword evidence="1" id="KW-0479">Metal-binding</keyword>
<dbReference type="InterPro" id="IPR011016">
    <property type="entry name" value="Znf_RING-CH"/>
</dbReference>
<dbReference type="SMART" id="SM00744">
    <property type="entry name" value="RINGv"/>
    <property type="match status" value="1"/>
</dbReference>
<sequence length="501" mass="54921">MEIAEEKALSNSAVKQPNAPVSRIGESSEIVDECSTSQQPERQSLIRKIPEAATEGSAEDSVIISMPPSPIQTPKRVNFSPLPSPNQAIVIGSPDPSSSKGKSTMKYLRPKLSFKFRNTNSDIEKAAMLALGVSPQTEAKMSIRRTFSLTKIFATKMKRTSSLPASPIMHSNPESVHGGSTSIAVNVAKGVTQFPIHRSRSVPTLNKDRSIKQMDYLGSVFRVIPTTPQVAEHITTTSVASPTIDTGEADDYGEDIPQEEAVCRICLVELGEGSETLKMECYCKGELALAHRECAIKWFSIKGSKTCDVCKQEVQNLPVTILRLSNIHSRGNGTHPAAIARYRVCQDVPVLVIISMLAYFCFLEQLLVKNMGSSAIAISLPFSCILGLLASMTSTTMVRRRYAWIYATIQFGLVVLFAHIFYSLLHVQAVLAVLLATFAGFGCAMCGTSILLEFLKFWRRWNAWSVQRRDSTLPNQSPDHGHTHQTDSQLPQSEAGNDRGS</sequence>
<dbReference type="SUPFAM" id="SSF57850">
    <property type="entry name" value="RING/U-box"/>
    <property type="match status" value="1"/>
</dbReference>
<feature type="region of interest" description="Disordered" evidence="4">
    <location>
        <begin position="1"/>
        <end position="104"/>
    </location>
</feature>
<feature type="domain" description="RING-CH-type" evidence="6">
    <location>
        <begin position="255"/>
        <end position="317"/>
    </location>
</feature>
<dbReference type="AlphaFoldDB" id="A0A8S0SES2"/>
<keyword evidence="3" id="KW-0862">Zinc</keyword>
<keyword evidence="8" id="KW-1185">Reference proteome</keyword>
<evidence type="ECO:0000256" key="1">
    <source>
        <dbReference type="ARBA" id="ARBA00022723"/>
    </source>
</evidence>
<dbReference type="PROSITE" id="PS51292">
    <property type="entry name" value="ZF_RING_CH"/>
    <property type="match status" value="1"/>
</dbReference>
<evidence type="ECO:0000256" key="5">
    <source>
        <dbReference type="SAM" id="Phobius"/>
    </source>
</evidence>
<feature type="transmembrane region" description="Helical" evidence="5">
    <location>
        <begin position="430"/>
        <end position="452"/>
    </location>
</feature>
<dbReference type="OrthoDB" id="435038at2759"/>
<dbReference type="PANTHER" id="PTHR46158">
    <property type="entry name" value="OS02G0165000 PROTEIN"/>
    <property type="match status" value="1"/>
</dbReference>
<feature type="region of interest" description="Disordered" evidence="4">
    <location>
        <begin position="472"/>
        <end position="501"/>
    </location>
</feature>
<dbReference type="Gramene" id="OE9A105394T1">
    <property type="protein sequence ID" value="OE9A105394C1"/>
    <property type="gene ID" value="OE9A105394"/>
</dbReference>
<keyword evidence="7" id="KW-0436">Ligase</keyword>
<keyword evidence="5" id="KW-1133">Transmembrane helix</keyword>
<feature type="compositionally biased region" description="Low complexity" evidence="4">
    <location>
        <begin position="92"/>
        <end position="102"/>
    </location>
</feature>
<name>A0A8S0SES2_OLEEU</name>
<reference evidence="7 8" key="1">
    <citation type="submission" date="2019-12" db="EMBL/GenBank/DDBJ databases">
        <authorList>
            <person name="Alioto T."/>
            <person name="Alioto T."/>
            <person name="Gomez Garrido J."/>
        </authorList>
    </citation>
    <scope>NUCLEOTIDE SEQUENCE [LARGE SCALE GENOMIC DNA]</scope>
</reference>
<evidence type="ECO:0000256" key="3">
    <source>
        <dbReference type="ARBA" id="ARBA00022833"/>
    </source>
</evidence>
<dbReference type="Gene3D" id="3.30.40.10">
    <property type="entry name" value="Zinc/RING finger domain, C3HC4 (zinc finger)"/>
    <property type="match status" value="1"/>
</dbReference>
<accession>A0A8S0SES2</accession>
<dbReference type="EMBL" id="CACTIH010004267">
    <property type="protein sequence ID" value="CAA2990396.1"/>
    <property type="molecule type" value="Genomic_DNA"/>
</dbReference>
<feature type="compositionally biased region" description="Polar residues" evidence="4">
    <location>
        <begin position="486"/>
        <end position="495"/>
    </location>
</feature>
<feature type="transmembrane region" description="Helical" evidence="5">
    <location>
        <begin position="403"/>
        <end position="424"/>
    </location>
</feature>
<keyword evidence="5" id="KW-0812">Transmembrane</keyword>
<evidence type="ECO:0000259" key="6">
    <source>
        <dbReference type="PROSITE" id="PS51292"/>
    </source>
</evidence>
<feature type="transmembrane region" description="Helical" evidence="5">
    <location>
        <begin position="374"/>
        <end position="391"/>
    </location>
</feature>
<gene>
    <name evidence="7" type="ORF">OLEA9_A105394</name>
</gene>
<dbReference type="Pfam" id="PF12906">
    <property type="entry name" value="RINGv"/>
    <property type="match status" value="1"/>
</dbReference>
<dbReference type="GO" id="GO:0008270">
    <property type="term" value="F:zinc ion binding"/>
    <property type="evidence" value="ECO:0007669"/>
    <property type="project" value="UniProtKB-KW"/>
</dbReference>
<keyword evidence="5" id="KW-0472">Membrane</keyword>
<evidence type="ECO:0000313" key="8">
    <source>
        <dbReference type="Proteomes" id="UP000594638"/>
    </source>
</evidence>
<dbReference type="PANTHER" id="PTHR46158:SF10">
    <property type="entry name" value="RING-CH-TYPE DOMAIN-CONTAINING PROTEIN"/>
    <property type="match status" value="1"/>
</dbReference>
<organism evidence="7 8">
    <name type="scientific">Olea europaea subsp. europaea</name>
    <dbReference type="NCBI Taxonomy" id="158383"/>
    <lineage>
        <taxon>Eukaryota</taxon>
        <taxon>Viridiplantae</taxon>
        <taxon>Streptophyta</taxon>
        <taxon>Embryophyta</taxon>
        <taxon>Tracheophyta</taxon>
        <taxon>Spermatophyta</taxon>
        <taxon>Magnoliopsida</taxon>
        <taxon>eudicotyledons</taxon>
        <taxon>Gunneridae</taxon>
        <taxon>Pentapetalae</taxon>
        <taxon>asterids</taxon>
        <taxon>lamiids</taxon>
        <taxon>Lamiales</taxon>
        <taxon>Oleaceae</taxon>
        <taxon>Oleeae</taxon>
        <taxon>Olea</taxon>
    </lineage>
</organism>
<dbReference type="Proteomes" id="UP000594638">
    <property type="component" value="Unassembled WGS sequence"/>
</dbReference>